<keyword evidence="1" id="KW-0472">Membrane</keyword>
<accession>A0A183L1X9</accession>
<evidence type="ECO:0000313" key="3">
    <source>
        <dbReference type="Proteomes" id="UP000279833"/>
    </source>
</evidence>
<dbReference type="EMBL" id="UZAK01046314">
    <property type="protein sequence ID" value="VDP75116.1"/>
    <property type="molecule type" value="Genomic_DNA"/>
</dbReference>
<evidence type="ECO:0000313" key="4">
    <source>
        <dbReference type="WBParaSite" id="SCUD_0002133301-mRNA-1"/>
    </source>
</evidence>
<evidence type="ECO:0000256" key="1">
    <source>
        <dbReference type="SAM" id="Phobius"/>
    </source>
</evidence>
<name>A0A183L1X9_9TREM</name>
<proteinExistence type="predicted"/>
<feature type="transmembrane region" description="Helical" evidence="1">
    <location>
        <begin position="49"/>
        <end position="66"/>
    </location>
</feature>
<keyword evidence="1" id="KW-1133">Transmembrane helix</keyword>
<keyword evidence="3" id="KW-1185">Reference proteome</keyword>
<gene>
    <name evidence="2" type="ORF">SCUD_LOCUS21330</name>
</gene>
<dbReference type="AlphaFoldDB" id="A0A183L1X9"/>
<reference evidence="4" key="1">
    <citation type="submission" date="2016-06" db="UniProtKB">
        <authorList>
            <consortium name="WormBaseParasite"/>
        </authorList>
    </citation>
    <scope>IDENTIFICATION</scope>
</reference>
<dbReference type="Proteomes" id="UP000279833">
    <property type="component" value="Unassembled WGS sequence"/>
</dbReference>
<sequence length="67" mass="8347">MDFVYYYYYCQVQLHDLHDYLSFVVVNYPQIFLHQFHQKTVYHLNLKMIMIHEFFVVLLMIVNLNVN</sequence>
<evidence type="ECO:0000313" key="2">
    <source>
        <dbReference type="EMBL" id="VDP75116.1"/>
    </source>
</evidence>
<keyword evidence="1" id="KW-0812">Transmembrane</keyword>
<organism evidence="4">
    <name type="scientific">Schistosoma curassoni</name>
    <dbReference type="NCBI Taxonomy" id="6186"/>
    <lineage>
        <taxon>Eukaryota</taxon>
        <taxon>Metazoa</taxon>
        <taxon>Spiralia</taxon>
        <taxon>Lophotrochozoa</taxon>
        <taxon>Platyhelminthes</taxon>
        <taxon>Trematoda</taxon>
        <taxon>Digenea</taxon>
        <taxon>Strigeidida</taxon>
        <taxon>Schistosomatoidea</taxon>
        <taxon>Schistosomatidae</taxon>
        <taxon>Schistosoma</taxon>
    </lineage>
</organism>
<reference evidence="2 3" key="2">
    <citation type="submission" date="2018-11" db="EMBL/GenBank/DDBJ databases">
        <authorList>
            <consortium name="Pathogen Informatics"/>
        </authorList>
    </citation>
    <scope>NUCLEOTIDE SEQUENCE [LARGE SCALE GENOMIC DNA]</scope>
    <source>
        <strain evidence="2">Dakar</strain>
        <strain evidence="3">Dakar, Senegal</strain>
    </source>
</reference>
<dbReference type="WBParaSite" id="SCUD_0002133301-mRNA-1">
    <property type="protein sequence ID" value="SCUD_0002133301-mRNA-1"/>
    <property type="gene ID" value="SCUD_0002133301"/>
</dbReference>
<protein>
    <submittedName>
        <fullName evidence="2 4">Uncharacterized protein</fullName>
    </submittedName>
</protein>